<gene>
    <name evidence="1" type="ORF">MA16_Dca025402</name>
</gene>
<accession>A0A2I0WW97</accession>
<organism evidence="1 2">
    <name type="scientific">Dendrobium catenatum</name>
    <dbReference type="NCBI Taxonomy" id="906689"/>
    <lineage>
        <taxon>Eukaryota</taxon>
        <taxon>Viridiplantae</taxon>
        <taxon>Streptophyta</taxon>
        <taxon>Embryophyta</taxon>
        <taxon>Tracheophyta</taxon>
        <taxon>Spermatophyta</taxon>
        <taxon>Magnoliopsida</taxon>
        <taxon>Liliopsida</taxon>
        <taxon>Asparagales</taxon>
        <taxon>Orchidaceae</taxon>
        <taxon>Epidendroideae</taxon>
        <taxon>Malaxideae</taxon>
        <taxon>Dendrobiinae</taxon>
        <taxon>Dendrobium</taxon>
    </lineage>
</organism>
<dbReference type="EMBL" id="KZ502404">
    <property type="protein sequence ID" value="PKU79923.1"/>
    <property type="molecule type" value="Genomic_DNA"/>
</dbReference>
<keyword evidence="2" id="KW-1185">Reference proteome</keyword>
<reference evidence="1 2" key="2">
    <citation type="journal article" date="2017" name="Nature">
        <title>The Apostasia genome and the evolution of orchids.</title>
        <authorList>
            <person name="Zhang G.Q."/>
            <person name="Liu K.W."/>
            <person name="Li Z."/>
            <person name="Lohaus R."/>
            <person name="Hsiao Y.Y."/>
            <person name="Niu S.C."/>
            <person name="Wang J.Y."/>
            <person name="Lin Y.C."/>
            <person name="Xu Q."/>
            <person name="Chen L.J."/>
            <person name="Yoshida K."/>
            <person name="Fujiwara S."/>
            <person name="Wang Z.W."/>
            <person name="Zhang Y.Q."/>
            <person name="Mitsuda N."/>
            <person name="Wang M."/>
            <person name="Liu G.H."/>
            <person name="Pecoraro L."/>
            <person name="Huang H.X."/>
            <person name="Xiao X.J."/>
            <person name="Lin M."/>
            <person name="Wu X.Y."/>
            <person name="Wu W.L."/>
            <person name="Chen Y.Y."/>
            <person name="Chang S.B."/>
            <person name="Sakamoto S."/>
            <person name="Ohme-Takagi M."/>
            <person name="Yagi M."/>
            <person name="Zeng S.J."/>
            <person name="Shen C.Y."/>
            <person name="Yeh C.M."/>
            <person name="Luo Y.B."/>
            <person name="Tsai W.C."/>
            <person name="Van de Peer Y."/>
            <person name="Liu Z.J."/>
        </authorList>
    </citation>
    <scope>NUCLEOTIDE SEQUENCE [LARGE SCALE GENOMIC DNA]</scope>
    <source>
        <tissue evidence="1">The whole plant</tissue>
    </source>
</reference>
<dbReference type="Proteomes" id="UP000233837">
    <property type="component" value="Unassembled WGS sequence"/>
</dbReference>
<dbReference type="PANTHER" id="PTHR11439">
    <property type="entry name" value="GAG-POL-RELATED RETROTRANSPOSON"/>
    <property type="match status" value="1"/>
</dbReference>
<sequence length="118" mass="13315">MQRSPRNSDEHPFADPSLYRKLAGSLQYLSITHHDIAFATNIVCQHMHNPTIQDYQVLKRLLCYIQGTIALGFQISSGDLQLRTYAAADWAADTSDHKSISSFFPFLGNSLISWSVKK</sequence>
<proteinExistence type="predicted"/>
<protein>
    <submittedName>
        <fullName evidence="1">Putative mitochondrial protein</fullName>
    </submittedName>
</protein>
<dbReference type="PANTHER" id="PTHR11439:SF524">
    <property type="entry name" value="RNA-DIRECTED DNA POLYMERASE, PROTEIN KINASE RLK-PELLE-DLSV FAMILY"/>
    <property type="match status" value="1"/>
</dbReference>
<reference evidence="1 2" key="1">
    <citation type="journal article" date="2016" name="Sci. Rep.">
        <title>The Dendrobium catenatum Lindl. genome sequence provides insights into polysaccharide synthase, floral development and adaptive evolution.</title>
        <authorList>
            <person name="Zhang G.Q."/>
            <person name="Xu Q."/>
            <person name="Bian C."/>
            <person name="Tsai W.C."/>
            <person name="Yeh C.M."/>
            <person name="Liu K.W."/>
            <person name="Yoshida K."/>
            <person name="Zhang L.S."/>
            <person name="Chang S.B."/>
            <person name="Chen F."/>
            <person name="Shi Y."/>
            <person name="Su Y.Y."/>
            <person name="Zhang Y.Q."/>
            <person name="Chen L.J."/>
            <person name="Yin Y."/>
            <person name="Lin M."/>
            <person name="Huang H."/>
            <person name="Deng H."/>
            <person name="Wang Z.W."/>
            <person name="Zhu S.L."/>
            <person name="Zhao X."/>
            <person name="Deng C."/>
            <person name="Niu S.C."/>
            <person name="Huang J."/>
            <person name="Wang M."/>
            <person name="Liu G.H."/>
            <person name="Yang H.J."/>
            <person name="Xiao X.J."/>
            <person name="Hsiao Y.Y."/>
            <person name="Wu W.L."/>
            <person name="Chen Y.Y."/>
            <person name="Mitsuda N."/>
            <person name="Ohme-Takagi M."/>
            <person name="Luo Y.B."/>
            <person name="Van de Peer Y."/>
            <person name="Liu Z.J."/>
        </authorList>
    </citation>
    <scope>NUCLEOTIDE SEQUENCE [LARGE SCALE GENOMIC DNA]</scope>
    <source>
        <tissue evidence="1">The whole plant</tissue>
    </source>
</reference>
<evidence type="ECO:0000313" key="2">
    <source>
        <dbReference type="Proteomes" id="UP000233837"/>
    </source>
</evidence>
<name>A0A2I0WW97_9ASPA</name>
<evidence type="ECO:0000313" key="1">
    <source>
        <dbReference type="EMBL" id="PKU79923.1"/>
    </source>
</evidence>
<dbReference type="AlphaFoldDB" id="A0A2I0WW97"/>